<dbReference type="OrthoDB" id="2535105at2759"/>
<evidence type="ECO:0000259" key="2">
    <source>
        <dbReference type="Pfam" id="PF20152"/>
    </source>
</evidence>
<feature type="transmembrane region" description="Helical" evidence="1">
    <location>
        <begin position="45"/>
        <end position="70"/>
    </location>
</feature>
<reference evidence="3" key="1">
    <citation type="submission" date="2020-11" db="EMBL/GenBank/DDBJ databases">
        <authorList>
            <consortium name="DOE Joint Genome Institute"/>
            <person name="Ahrendt S."/>
            <person name="Riley R."/>
            <person name="Andreopoulos W."/>
            <person name="Labutti K."/>
            <person name="Pangilinan J."/>
            <person name="Ruiz-Duenas F.J."/>
            <person name="Barrasa J.M."/>
            <person name="Sanchez-Garcia M."/>
            <person name="Camarero S."/>
            <person name="Miyauchi S."/>
            <person name="Serrano A."/>
            <person name="Linde D."/>
            <person name="Babiker R."/>
            <person name="Drula E."/>
            <person name="Ayuso-Fernandez I."/>
            <person name="Pacheco R."/>
            <person name="Padilla G."/>
            <person name="Ferreira P."/>
            <person name="Barriuso J."/>
            <person name="Kellner H."/>
            <person name="Castanera R."/>
            <person name="Alfaro M."/>
            <person name="Ramirez L."/>
            <person name="Pisabarro A.G."/>
            <person name="Kuo A."/>
            <person name="Tritt A."/>
            <person name="Lipzen A."/>
            <person name="He G."/>
            <person name="Yan M."/>
            <person name="Ng V."/>
            <person name="Cullen D."/>
            <person name="Martin F."/>
            <person name="Rosso M.-N."/>
            <person name="Henrissat B."/>
            <person name="Hibbett D."/>
            <person name="Martinez A.T."/>
            <person name="Grigoriev I.V."/>
        </authorList>
    </citation>
    <scope>NUCLEOTIDE SEQUENCE</scope>
    <source>
        <strain evidence="3">AH 40177</strain>
    </source>
</reference>
<feature type="domain" description="DUF6534" evidence="2">
    <location>
        <begin position="189"/>
        <end position="275"/>
    </location>
</feature>
<keyword evidence="1" id="KW-1133">Transmembrane helix</keyword>
<evidence type="ECO:0000256" key="1">
    <source>
        <dbReference type="SAM" id="Phobius"/>
    </source>
</evidence>
<organism evidence="3 4">
    <name type="scientific">Rhodocollybia butyracea</name>
    <dbReference type="NCBI Taxonomy" id="206335"/>
    <lineage>
        <taxon>Eukaryota</taxon>
        <taxon>Fungi</taxon>
        <taxon>Dikarya</taxon>
        <taxon>Basidiomycota</taxon>
        <taxon>Agaricomycotina</taxon>
        <taxon>Agaricomycetes</taxon>
        <taxon>Agaricomycetidae</taxon>
        <taxon>Agaricales</taxon>
        <taxon>Marasmiineae</taxon>
        <taxon>Omphalotaceae</taxon>
        <taxon>Rhodocollybia</taxon>
    </lineage>
</organism>
<accession>A0A9P5PL68</accession>
<feature type="transmembrane region" description="Helical" evidence="1">
    <location>
        <begin position="177"/>
        <end position="204"/>
    </location>
</feature>
<dbReference type="PANTHER" id="PTHR40465:SF1">
    <property type="entry name" value="DUF6534 DOMAIN-CONTAINING PROTEIN"/>
    <property type="match status" value="1"/>
</dbReference>
<evidence type="ECO:0000313" key="4">
    <source>
        <dbReference type="Proteomes" id="UP000772434"/>
    </source>
</evidence>
<sequence length="293" mass="33083">MPALIPLDNLLGAAFIGIILSTTIYGVTCLQVYHYYMHHSSKDASLLKIFVGFLWTVDTLHVAFLATFYYSYTVTNFGDYVFLSKVNWALSSQTLVADIITISVQTFFAYRVYILSNKKLIIPIIIFILALGQLALAIVYVAKLWVLLEFQEERHYFLTANFNTAERWKLISEVGAVIRFGTGALAIDIAGDATVTIAMIYYLWKNKSSFKQTNNLINTLVTYTINTGLLTTVFTFVCLILVVLMPNSNLIYAIFYFIEVRFYSCSLMSILNSRTALKDEGIMSSPYRLSGPP</sequence>
<keyword evidence="4" id="KW-1185">Reference proteome</keyword>
<feature type="transmembrane region" description="Helical" evidence="1">
    <location>
        <begin position="90"/>
        <end position="113"/>
    </location>
</feature>
<dbReference type="InterPro" id="IPR045339">
    <property type="entry name" value="DUF6534"/>
</dbReference>
<dbReference type="AlphaFoldDB" id="A0A9P5PL68"/>
<dbReference type="Pfam" id="PF20152">
    <property type="entry name" value="DUF6534"/>
    <property type="match status" value="1"/>
</dbReference>
<dbReference type="Proteomes" id="UP000772434">
    <property type="component" value="Unassembled WGS sequence"/>
</dbReference>
<feature type="transmembrane region" description="Helical" evidence="1">
    <location>
        <begin position="12"/>
        <end position="33"/>
    </location>
</feature>
<keyword evidence="1" id="KW-0472">Membrane</keyword>
<protein>
    <recommendedName>
        <fullName evidence="2">DUF6534 domain-containing protein</fullName>
    </recommendedName>
</protein>
<keyword evidence="1" id="KW-0812">Transmembrane</keyword>
<gene>
    <name evidence="3" type="ORF">BDP27DRAFT_1270145</name>
</gene>
<feature type="transmembrane region" description="Helical" evidence="1">
    <location>
        <begin position="120"/>
        <end position="142"/>
    </location>
</feature>
<dbReference type="EMBL" id="JADNRY010000121">
    <property type="protein sequence ID" value="KAF9064557.1"/>
    <property type="molecule type" value="Genomic_DNA"/>
</dbReference>
<feature type="transmembrane region" description="Helical" evidence="1">
    <location>
        <begin position="216"/>
        <end position="244"/>
    </location>
</feature>
<feature type="transmembrane region" description="Helical" evidence="1">
    <location>
        <begin position="250"/>
        <end position="271"/>
    </location>
</feature>
<dbReference type="PANTHER" id="PTHR40465">
    <property type="entry name" value="CHROMOSOME 1, WHOLE GENOME SHOTGUN SEQUENCE"/>
    <property type="match status" value="1"/>
</dbReference>
<proteinExistence type="predicted"/>
<comment type="caution">
    <text evidence="3">The sequence shown here is derived from an EMBL/GenBank/DDBJ whole genome shotgun (WGS) entry which is preliminary data.</text>
</comment>
<name>A0A9P5PL68_9AGAR</name>
<evidence type="ECO:0000313" key="3">
    <source>
        <dbReference type="EMBL" id="KAF9064557.1"/>
    </source>
</evidence>